<dbReference type="Proteomes" id="UP000823399">
    <property type="component" value="Unassembled WGS sequence"/>
</dbReference>
<dbReference type="OrthoDB" id="2656072at2759"/>
<comment type="caution">
    <text evidence="2">The sequence shown here is derived from an EMBL/GenBank/DDBJ whole genome shotgun (WGS) entry which is preliminary data.</text>
</comment>
<dbReference type="EMBL" id="JABBWM010000015">
    <property type="protein sequence ID" value="KAG2112366.1"/>
    <property type="molecule type" value="Genomic_DNA"/>
</dbReference>
<keyword evidence="3" id="KW-1185">Reference proteome</keyword>
<evidence type="ECO:0000256" key="1">
    <source>
        <dbReference type="SAM" id="MobiDB-lite"/>
    </source>
</evidence>
<name>A0A9P7FCR5_9AGAM</name>
<feature type="region of interest" description="Disordered" evidence="1">
    <location>
        <begin position="26"/>
        <end position="49"/>
    </location>
</feature>
<dbReference type="RefSeq" id="XP_041295297.1">
    <property type="nucleotide sequence ID" value="XM_041433499.1"/>
</dbReference>
<sequence length="167" mass="19358">MSLGLSIYEAWVHKPFPCCCSSTPPLRHQPTRSLAMEPPPERSLAYPKPPSDINTTVLVAKLWYYQLAGKVNRRNHRKAREDRKYLDTIEMSSADRNIVEHMMSDIGMDIPNEPYMAWPGEEGLDISYEGKEYEAFEGLSEQIADLSNYCYVDSQTWHNYIEHQIEQ</sequence>
<gene>
    <name evidence="2" type="ORF">F5147DRAFT_651000</name>
</gene>
<dbReference type="GeneID" id="64695758"/>
<protein>
    <submittedName>
        <fullName evidence="2">Uncharacterized protein</fullName>
    </submittedName>
</protein>
<evidence type="ECO:0000313" key="2">
    <source>
        <dbReference type="EMBL" id="KAG2112366.1"/>
    </source>
</evidence>
<proteinExistence type="predicted"/>
<evidence type="ECO:0000313" key="3">
    <source>
        <dbReference type="Proteomes" id="UP000823399"/>
    </source>
</evidence>
<accession>A0A9P7FCR5</accession>
<reference evidence="2" key="1">
    <citation type="journal article" date="2020" name="New Phytol.">
        <title>Comparative genomics reveals dynamic genome evolution in host specialist ectomycorrhizal fungi.</title>
        <authorList>
            <person name="Lofgren L.A."/>
            <person name="Nguyen N.H."/>
            <person name="Vilgalys R."/>
            <person name="Ruytinx J."/>
            <person name="Liao H.L."/>
            <person name="Branco S."/>
            <person name="Kuo A."/>
            <person name="LaButti K."/>
            <person name="Lipzen A."/>
            <person name="Andreopoulos W."/>
            <person name="Pangilinan J."/>
            <person name="Riley R."/>
            <person name="Hundley H."/>
            <person name="Na H."/>
            <person name="Barry K."/>
            <person name="Grigoriev I.V."/>
            <person name="Stajich J.E."/>
            <person name="Kennedy P.G."/>
        </authorList>
    </citation>
    <scope>NUCLEOTIDE SEQUENCE</scope>
    <source>
        <strain evidence="2">FC423</strain>
    </source>
</reference>
<dbReference type="AlphaFoldDB" id="A0A9P7FCR5"/>
<organism evidence="2 3">
    <name type="scientific">Suillus discolor</name>
    <dbReference type="NCBI Taxonomy" id="1912936"/>
    <lineage>
        <taxon>Eukaryota</taxon>
        <taxon>Fungi</taxon>
        <taxon>Dikarya</taxon>
        <taxon>Basidiomycota</taxon>
        <taxon>Agaricomycotina</taxon>
        <taxon>Agaricomycetes</taxon>
        <taxon>Agaricomycetidae</taxon>
        <taxon>Boletales</taxon>
        <taxon>Suillineae</taxon>
        <taxon>Suillaceae</taxon>
        <taxon>Suillus</taxon>
    </lineage>
</organism>